<dbReference type="EMBL" id="BARW01033106">
    <property type="protein sequence ID" value="GAJ06198.1"/>
    <property type="molecule type" value="Genomic_DNA"/>
</dbReference>
<keyword evidence="1" id="KW-1133">Transmembrane helix</keyword>
<feature type="transmembrane region" description="Helical" evidence="1">
    <location>
        <begin position="12"/>
        <end position="36"/>
    </location>
</feature>
<protein>
    <submittedName>
        <fullName evidence="2">Uncharacterized protein</fullName>
    </submittedName>
</protein>
<evidence type="ECO:0000313" key="2">
    <source>
        <dbReference type="EMBL" id="GAJ06198.1"/>
    </source>
</evidence>
<feature type="non-terminal residue" evidence="2">
    <location>
        <position position="37"/>
    </location>
</feature>
<name>X1TLJ9_9ZZZZ</name>
<comment type="caution">
    <text evidence="2">The sequence shown here is derived from an EMBL/GenBank/DDBJ whole genome shotgun (WGS) entry which is preliminary data.</text>
</comment>
<sequence length="37" mass="4136">MRNMTAIATKEFKSYLTSPMAYVVTGIFLVLTGVFFS</sequence>
<keyword evidence="1" id="KW-0812">Transmembrane</keyword>
<proteinExistence type="predicted"/>
<keyword evidence="1" id="KW-0472">Membrane</keyword>
<evidence type="ECO:0000256" key="1">
    <source>
        <dbReference type="SAM" id="Phobius"/>
    </source>
</evidence>
<reference evidence="2" key="1">
    <citation type="journal article" date="2014" name="Front. Microbiol.">
        <title>High frequency of phylogenetically diverse reductive dehalogenase-homologous genes in deep subseafloor sedimentary metagenomes.</title>
        <authorList>
            <person name="Kawai M."/>
            <person name="Futagami T."/>
            <person name="Toyoda A."/>
            <person name="Takaki Y."/>
            <person name="Nishi S."/>
            <person name="Hori S."/>
            <person name="Arai W."/>
            <person name="Tsubouchi T."/>
            <person name="Morono Y."/>
            <person name="Uchiyama I."/>
            <person name="Ito T."/>
            <person name="Fujiyama A."/>
            <person name="Inagaki F."/>
            <person name="Takami H."/>
        </authorList>
    </citation>
    <scope>NUCLEOTIDE SEQUENCE</scope>
    <source>
        <strain evidence="2">Expedition CK06-06</strain>
    </source>
</reference>
<gene>
    <name evidence="2" type="ORF">S12H4_52219</name>
</gene>
<dbReference type="AlphaFoldDB" id="X1TLJ9"/>
<organism evidence="2">
    <name type="scientific">marine sediment metagenome</name>
    <dbReference type="NCBI Taxonomy" id="412755"/>
    <lineage>
        <taxon>unclassified sequences</taxon>
        <taxon>metagenomes</taxon>
        <taxon>ecological metagenomes</taxon>
    </lineage>
</organism>
<accession>X1TLJ9</accession>